<dbReference type="PANTHER" id="PTHR42085">
    <property type="entry name" value="F-BOX DOMAIN-CONTAINING PROTEIN"/>
    <property type="match status" value="1"/>
</dbReference>
<evidence type="ECO:0000313" key="2">
    <source>
        <dbReference type="Proteomes" id="UP000651452"/>
    </source>
</evidence>
<name>A0A8H7MK95_9PLEO</name>
<dbReference type="AlphaFoldDB" id="A0A8H7MK95"/>
<keyword evidence="2" id="KW-1185">Reference proteome</keyword>
<reference evidence="1" key="2">
    <citation type="submission" date="2020-09" db="EMBL/GenBank/DDBJ databases">
        <title>Reference genome assembly for Australian Ascochyta lentis isolate Al4.</title>
        <authorList>
            <person name="Lee R.C."/>
            <person name="Farfan-Caceres L.M."/>
            <person name="Debler J.W."/>
            <person name="Williams A.H."/>
            <person name="Henares B.M."/>
        </authorList>
    </citation>
    <scope>NUCLEOTIDE SEQUENCE</scope>
    <source>
        <strain evidence="1">Al4</strain>
    </source>
</reference>
<reference evidence="1" key="1">
    <citation type="submission" date="2018-12" db="EMBL/GenBank/DDBJ databases">
        <authorList>
            <person name="Syme R.A."/>
            <person name="Farfan-Caceres L."/>
            <person name="Lichtenzveig J."/>
        </authorList>
    </citation>
    <scope>NUCLEOTIDE SEQUENCE</scope>
    <source>
        <strain evidence="1">Al4</strain>
    </source>
</reference>
<dbReference type="OrthoDB" id="62952at2759"/>
<evidence type="ECO:0008006" key="3">
    <source>
        <dbReference type="Google" id="ProtNLM"/>
    </source>
</evidence>
<evidence type="ECO:0000313" key="1">
    <source>
        <dbReference type="EMBL" id="KAF9697975.1"/>
    </source>
</evidence>
<sequence>MSIFTGFTDLPAEMRNMVYHGLLPGSKSLALLRTSKLIHQEAAPYFYQHNLFTISLPATHSEGATILPPIANRYLKYLRQLTICMTVGRPGSANTQETARSIAALTGIGANLDILNFRFSSKISTLLQSRVDDSVLHNEHPITYALRTLLTFDVAKQVRVELDNVWFATDVIRDLRSEFGERLGVLNTIKGENIERPLTSRYSTTHLHALGVEEQDAEYLQIECLPSGSTSSSLDSALSELDTFSPMDFLDEEREEIYDLVETEKAGSGFRQLVFGINENEFQLEDAKDTRYIHASALDNEELNESDDVDDEEMEGIDDIDAIVGNLEELEMWRVNGKDVCYLTNFAPEVLGRRLEESA</sequence>
<dbReference type="Proteomes" id="UP000651452">
    <property type="component" value="Unassembled WGS sequence"/>
</dbReference>
<gene>
    <name evidence="1" type="ORF">EKO04_004363</name>
</gene>
<comment type="caution">
    <text evidence="1">The sequence shown here is derived from an EMBL/GenBank/DDBJ whole genome shotgun (WGS) entry which is preliminary data.</text>
</comment>
<proteinExistence type="predicted"/>
<dbReference type="InterPro" id="IPR038883">
    <property type="entry name" value="AN11006-like"/>
</dbReference>
<accession>A0A8H7MK95</accession>
<dbReference type="PANTHER" id="PTHR42085:SF2">
    <property type="entry name" value="F-BOX DOMAIN-CONTAINING PROTEIN"/>
    <property type="match status" value="1"/>
</dbReference>
<organism evidence="1 2">
    <name type="scientific">Ascochyta lentis</name>
    <dbReference type="NCBI Taxonomy" id="205686"/>
    <lineage>
        <taxon>Eukaryota</taxon>
        <taxon>Fungi</taxon>
        <taxon>Dikarya</taxon>
        <taxon>Ascomycota</taxon>
        <taxon>Pezizomycotina</taxon>
        <taxon>Dothideomycetes</taxon>
        <taxon>Pleosporomycetidae</taxon>
        <taxon>Pleosporales</taxon>
        <taxon>Pleosporineae</taxon>
        <taxon>Didymellaceae</taxon>
        <taxon>Ascochyta</taxon>
    </lineage>
</organism>
<protein>
    <recommendedName>
        <fullName evidence="3">F-box domain-containing protein</fullName>
    </recommendedName>
</protein>
<dbReference type="EMBL" id="RZGK01000007">
    <property type="protein sequence ID" value="KAF9697975.1"/>
    <property type="molecule type" value="Genomic_DNA"/>
</dbReference>